<feature type="compositionally biased region" description="Polar residues" evidence="6">
    <location>
        <begin position="423"/>
        <end position="436"/>
    </location>
</feature>
<accession>A0A8J5MI70</accession>
<name>A0A8J5MI70_9STRA</name>
<dbReference type="InterPro" id="IPR045088">
    <property type="entry name" value="ALAT1/2-like"/>
</dbReference>
<keyword evidence="7" id="KW-1133">Transmembrane helix</keyword>
<dbReference type="Proteomes" id="UP000709295">
    <property type="component" value="Unassembled WGS sequence"/>
</dbReference>
<feature type="compositionally biased region" description="Basic and acidic residues" evidence="6">
    <location>
        <begin position="564"/>
        <end position="576"/>
    </location>
</feature>
<feature type="transmembrane region" description="Helical" evidence="7">
    <location>
        <begin position="75"/>
        <end position="98"/>
    </location>
</feature>
<feature type="compositionally biased region" description="Basic and acidic residues" evidence="6">
    <location>
        <begin position="188"/>
        <end position="208"/>
    </location>
</feature>
<comment type="caution">
    <text evidence="8">The sequence shown here is derived from an EMBL/GenBank/DDBJ whole genome shotgun (WGS) entry which is preliminary data.</text>
</comment>
<evidence type="ECO:0000256" key="4">
    <source>
        <dbReference type="ARBA" id="ARBA00022679"/>
    </source>
</evidence>
<comment type="subunit">
    <text evidence="2">Homodimer.</text>
</comment>
<keyword evidence="5" id="KW-0663">Pyridoxal phosphate</keyword>
<reference evidence="8" key="1">
    <citation type="submission" date="2021-01" db="EMBL/GenBank/DDBJ databases">
        <title>Phytophthora aleatoria, a newly-described species from Pinus radiata is distinct from Phytophthora cactorum isolates based on comparative genomics.</title>
        <authorList>
            <person name="Mcdougal R."/>
            <person name="Panda P."/>
            <person name="Williams N."/>
            <person name="Studholme D.J."/>
        </authorList>
    </citation>
    <scope>NUCLEOTIDE SEQUENCE</scope>
    <source>
        <strain evidence="8">NZFS 4037</strain>
    </source>
</reference>
<keyword evidence="4" id="KW-0808">Transferase</keyword>
<evidence type="ECO:0000313" key="9">
    <source>
        <dbReference type="Proteomes" id="UP000709295"/>
    </source>
</evidence>
<dbReference type="PANTHER" id="PTHR11751">
    <property type="entry name" value="ALANINE AMINOTRANSFERASE"/>
    <property type="match status" value="1"/>
</dbReference>
<feature type="compositionally biased region" description="Polar residues" evidence="6">
    <location>
        <begin position="351"/>
        <end position="371"/>
    </location>
</feature>
<evidence type="ECO:0000256" key="6">
    <source>
        <dbReference type="SAM" id="MobiDB-lite"/>
    </source>
</evidence>
<dbReference type="AlphaFoldDB" id="A0A8J5MI70"/>
<gene>
    <name evidence="8" type="ORF">JG688_00001421</name>
</gene>
<dbReference type="GO" id="GO:0004021">
    <property type="term" value="F:L-alanine:2-oxoglutarate aminotransferase activity"/>
    <property type="evidence" value="ECO:0007669"/>
    <property type="project" value="TreeGrafter"/>
</dbReference>
<evidence type="ECO:0000256" key="7">
    <source>
        <dbReference type="SAM" id="Phobius"/>
    </source>
</evidence>
<feature type="compositionally biased region" description="Polar residues" evidence="6">
    <location>
        <begin position="155"/>
        <end position="164"/>
    </location>
</feature>
<feature type="region of interest" description="Disordered" evidence="6">
    <location>
        <begin position="404"/>
        <end position="460"/>
    </location>
</feature>
<comment type="cofactor">
    <cofactor evidence="1">
        <name>pyridoxal 5'-phosphate</name>
        <dbReference type="ChEBI" id="CHEBI:597326"/>
    </cofactor>
</comment>
<feature type="region of interest" description="Disordered" evidence="6">
    <location>
        <begin position="493"/>
        <end position="576"/>
    </location>
</feature>
<proteinExistence type="predicted"/>
<dbReference type="PANTHER" id="PTHR11751:SF29">
    <property type="entry name" value="ALANINE TRANSAMINASE"/>
    <property type="match status" value="1"/>
</dbReference>
<evidence type="ECO:0000256" key="5">
    <source>
        <dbReference type="ARBA" id="ARBA00022898"/>
    </source>
</evidence>
<keyword evidence="3" id="KW-0032">Aminotransferase</keyword>
<feature type="region of interest" description="Disordered" evidence="6">
    <location>
        <begin position="305"/>
        <end position="388"/>
    </location>
</feature>
<evidence type="ECO:0000313" key="8">
    <source>
        <dbReference type="EMBL" id="KAG6976399.1"/>
    </source>
</evidence>
<dbReference type="EMBL" id="JAENGY010000032">
    <property type="protein sequence ID" value="KAG6976399.1"/>
    <property type="molecule type" value="Genomic_DNA"/>
</dbReference>
<keyword evidence="9" id="KW-1185">Reference proteome</keyword>
<evidence type="ECO:0000256" key="1">
    <source>
        <dbReference type="ARBA" id="ARBA00001933"/>
    </source>
</evidence>
<evidence type="ECO:0000256" key="2">
    <source>
        <dbReference type="ARBA" id="ARBA00011738"/>
    </source>
</evidence>
<evidence type="ECO:0000256" key="3">
    <source>
        <dbReference type="ARBA" id="ARBA00022576"/>
    </source>
</evidence>
<keyword evidence="7" id="KW-0472">Membrane</keyword>
<evidence type="ECO:0008006" key="10">
    <source>
        <dbReference type="Google" id="ProtNLM"/>
    </source>
</evidence>
<feature type="region of interest" description="Disordered" evidence="6">
    <location>
        <begin position="141"/>
        <end position="218"/>
    </location>
</feature>
<sequence length="576" mass="64744">MAPDEFYCTKMLDDTGIVVVPGSGFGQKEGTWHFRTTILPPEDAVDDVIEKTAKFHAKFMDTYRMLFLPLEEDSLLFRLCLYYGALVLLLELLVPLLFQRRVRIEIPRLPLRAPAVPLSTREFQQRRLALRQQVAALQRDLAETPRQSPQKRRQVSSASAVKQRSTASSPLASPTSSLKNTRQPSSRKTSESKRKNSRKQEQQEDRDGPAGSVRQMPMSDFLATSVSRRGGFSFDEIREEGIVEENREEKEDWTQVVNTRLVRRREPPTFSGRKPVRLVEDVDRVEYSGPSEAAARLETLIGARRRRRESTLPSYVPPPPPVTVKNNSSAPIPIPVVPAAGLEKPSEHNDSTTPESIQQEAPSPIGQQSEQKISDEDEETKESERNEHVTDFQVFCASFAAGGSAAAQAAAKRKHHEAFGSDAEQTNGGASIAQQSAEKRKHPRVLEQDSEQPEHSVPAALQILDKRSHYKAFGSDDEKEIDDAVAAQQALEKRNHDQAFGTTKEQERPQEKTPRIIRRISFGDEVDALAAPSPKEVSSERSTGKRKHKQAFGMLDDEDEDTEWRDSLAFRPHRMD</sequence>
<feature type="compositionally biased region" description="Low complexity" evidence="6">
    <location>
        <begin position="165"/>
        <end position="178"/>
    </location>
</feature>
<keyword evidence="7" id="KW-0812">Transmembrane</keyword>
<organism evidence="8 9">
    <name type="scientific">Phytophthora aleatoria</name>
    <dbReference type="NCBI Taxonomy" id="2496075"/>
    <lineage>
        <taxon>Eukaryota</taxon>
        <taxon>Sar</taxon>
        <taxon>Stramenopiles</taxon>
        <taxon>Oomycota</taxon>
        <taxon>Peronosporomycetes</taxon>
        <taxon>Peronosporales</taxon>
        <taxon>Peronosporaceae</taxon>
        <taxon>Phytophthora</taxon>
    </lineage>
</organism>
<protein>
    <recommendedName>
        <fullName evidence="10">Aminotransferase class I/classII domain-containing protein</fullName>
    </recommendedName>
</protein>
<feature type="compositionally biased region" description="Basic and acidic residues" evidence="6">
    <location>
        <begin position="504"/>
        <end position="514"/>
    </location>
</feature>